<dbReference type="EC" id="6.5.1.2" evidence="9"/>
<evidence type="ECO:0000256" key="3">
    <source>
        <dbReference type="ARBA" id="ARBA00022723"/>
    </source>
</evidence>
<keyword evidence="6" id="KW-0460">Magnesium</keyword>
<accession>A0A7C8KY34</accession>
<keyword evidence="8" id="KW-0234">DNA repair</keyword>
<dbReference type="SUPFAM" id="SSF56091">
    <property type="entry name" value="DNA ligase/mRNA capping enzyme, catalytic domain"/>
    <property type="match status" value="1"/>
</dbReference>
<gene>
    <name evidence="9" type="primary">ligA</name>
    <name evidence="9" type="ORF">F9U64_14535</name>
</gene>
<evidence type="ECO:0000256" key="4">
    <source>
        <dbReference type="ARBA" id="ARBA00022763"/>
    </source>
</evidence>
<evidence type="ECO:0000256" key="5">
    <source>
        <dbReference type="ARBA" id="ARBA00022833"/>
    </source>
</evidence>
<dbReference type="Proteomes" id="UP000480246">
    <property type="component" value="Unassembled WGS sequence"/>
</dbReference>
<dbReference type="GO" id="GO:0003911">
    <property type="term" value="F:DNA ligase (NAD+) activity"/>
    <property type="evidence" value="ECO:0007669"/>
    <property type="project" value="UniProtKB-EC"/>
</dbReference>
<dbReference type="Gene3D" id="1.10.287.610">
    <property type="entry name" value="Helix hairpin bin"/>
    <property type="match status" value="1"/>
</dbReference>
<keyword evidence="10" id="KW-1185">Reference proteome</keyword>
<keyword evidence="3" id="KW-0479">Metal-binding</keyword>
<sequence length="85" mass="9937">MDIQEAQARLESLREILNQYNYEYHVLDKPSVPDAEYDQKMQELRQIEEEFPELVTPYSPSQRVGGEPLDAFEKVTHRVPMLSLG</sequence>
<comment type="caution">
    <text evidence="9">The sequence shown here is derived from an EMBL/GenBank/DDBJ whole genome shotgun (WGS) entry which is preliminary data.</text>
</comment>
<keyword evidence="4" id="KW-0227">DNA damage</keyword>
<dbReference type="GO" id="GO:0006281">
    <property type="term" value="P:DNA repair"/>
    <property type="evidence" value="ECO:0007669"/>
    <property type="project" value="UniProtKB-KW"/>
</dbReference>
<evidence type="ECO:0000256" key="7">
    <source>
        <dbReference type="ARBA" id="ARBA00023027"/>
    </source>
</evidence>
<evidence type="ECO:0000256" key="8">
    <source>
        <dbReference type="ARBA" id="ARBA00023204"/>
    </source>
</evidence>
<protein>
    <submittedName>
        <fullName evidence="9">NAD-dependent DNA ligase LigA</fullName>
        <ecNumber evidence="9">6.5.1.2</ecNumber>
    </submittedName>
</protein>
<evidence type="ECO:0000256" key="2">
    <source>
        <dbReference type="ARBA" id="ARBA00022705"/>
    </source>
</evidence>
<proteinExistence type="predicted"/>
<evidence type="ECO:0000313" key="10">
    <source>
        <dbReference type="Proteomes" id="UP000480246"/>
    </source>
</evidence>
<reference evidence="9 10" key="1">
    <citation type="submission" date="2019-10" db="EMBL/GenBank/DDBJ databases">
        <title>Gracilibacillus sp. nov. isolated from rice seeds.</title>
        <authorList>
            <person name="He S."/>
        </authorList>
    </citation>
    <scope>NUCLEOTIDE SEQUENCE [LARGE SCALE GENOMIC DNA]</scope>
    <source>
        <strain evidence="9 10">TD8</strain>
    </source>
</reference>
<dbReference type="EMBL" id="WEID01000073">
    <property type="protein sequence ID" value="KAB8129859.1"/>
    <property type="molecule type" value="Genomic_DNA"/>
</dbReference>
<dbReference type="GO" id="GO:0006260">
    <property type="term" value="P:DNA replication"/>
    <property type="evidence" value="ECO:0007669"/>
    <property type="project" value="UniProtKB-KW"/>
</dbReference>
<feature type="non-terminal residue" evidence="9">
    <location>
        <position position="85"/>
    </location>
</feature>
<keyword evidence="2" id="KW-0235">DNA replication</keyword>
<keyword evidence="1 9" id="KW-0436">Ligase</keyword>
<keyword evidence="5" id="KW-0862">Zinc</keyword>
<dbReference type="AlphaFoldDB" id="A0A7C8KY34"/>
<name>A0A7C8KY34_9BACI</name>
<dbReference type="GO" id="GO:0046872">
    <property type="term" value="F:metal ion binding"/>
    <property type="evidence" value="ECO:0007669"/>
    <property type="project" value="UniProtKB-KW"/>
</dbReference>
<evidence type="ECO:0000313" key="9">
    <source>
        <dbReference type="EMBL" id="KAB8129859.1"/>
    </source>
</evidence>
<keyword evidence="7" id="KW-0520">NAD</keyword>
<organism evidence="9 10">
    <name type="scientific">Gracilibacillus oryzae</name>
    <dbReference type="NCBI Taxonomy" id="1672701"/>
    <lineage>
        <taxon>Bacteria</taxon>
        <taxon>Bacillati</taxon>
        <taxon>Bacillota</taxon>
        <taxon>Bacilli</taxon>
        <taxon>Bacillales</taxon>
        <taxon>Bacillaceae</taxon>
        <taxon>Gracilibacillus</taxon>
    </lineage>
</organism>
<dbReference type="FunFam" id="1.10.287.610:FF:000002">
    <property type="entry name" value="DNA ligase"/>
    <property type="match status" value="1"/>
</dbReference>
<evidence type="ECO:0000256" key="6">
    <source>
        <dbReference type="ARBA" id="ARBA00022842"/>
    </source>
</evidence>
<evidence type="ECO:0000256" key="1">
    <source>
        <dbReference type="ARBA" id="ARBA00022598"/>
    </source>
</evidence>